<evidence type="ECO:0000256" key="1">
    <source>
        <dbReference type="SAM" id="MobiDB-lite"/>
    </source>
</evidence>
<protein>
    <submittedName>
        <fullName evidence="2">Uncharacterized protein</fullName>
    </submittedName>
</protein>
<evidence type="ECO:0000313" key="3">
    <source>
        <dbReference type="Proteomes" id="UP000294980"/>
    </source>
</evidence>
<gene>
    <name evidence="2" type="ORF">EV688_108102</name>
</gene>
<dbReference type="RefSeq" id="WP_117317938.1">
    <property type="nucleotide sequence ID" value="NZ_QQSW01000010.1"/>
</dbReference>
<keyword evidence="3" id="KW-1185">Reference proteome</keyword>
<accession>A0A4R2KWC4</accession>
<dbReference type="AlphaFoldDB" id="A0A4R2KWC4"/>
<organism evidence="2 3">
    <name type="scientific">Chromatocurvus halotolerans</name>
    <dbReference type="NCBI Taxonomy" id="1132028"/>
    <lineage>
        <taxon>Bacteria</taxon>
        <taxon>Pseudomonadati</taxon>
        <taxon>Pseudomonadota</taxon>
        <taxon>Gammaproteobacteria</taxon>
        <taxon>Cellvibrionales</taxon>
        <taxon>Halieaceae</taxon>
        <taxon>Chromatocurvus</taxon>
    </lineage>
</organism>
<comment type="caution">
    <text evidence="2">The sequence shown here is derived from an EMBL/GenBank/DDBJ whole genome shotgun (WGS) entry which is preliminary data.</text>
</comment>
<name>A0A4R2KWC4_9GAMM</name>
<reference evidence="2 3" key="1">
    <citation type="submission" date="2019-03" db="EMBL/GenBank/DDBJ databases">
        <title>Genomic Encyclopedia of Type Strains, Phase IV (KMG-IV): sequencing the most valuable type-strain genomes for metagenomic binning, comparative biology and taxonomic classification.</title>
        <authorList>
            <person name="Goeker M."/>
        </authorList>
    </citation>
    <scope>NUCLEOTIDE SEQUENCE [LARGE SCALE GENOMIC DNA]</scope>
    <source>
        <strain evidence="2 3">DSM 23344</strain>
    </source>
</reference>
<feature type="compositionally biased region" description="Basic and acidic residues" evidence="1">
    <location>
        <begin position="173"/>
        <end position="199"/>
    </location>
</feature>
<evidence type="ECO:0000313" key="2">
    <source>
        <dbReference type="EMBL" id="TCO75536.1"/>
    </source>
</evidence>
<dbReference type="EMBL" id="SLWX01000008">
    <property type="protein sequence ID" value="TCO75536.1"/>
    <property type="molecule type" value="Genomic_DNA"/>
</dbReference>
<proteinExistence type="predicted"/>
<feature type="region of interest" description="Disordered" evidence="1">
    <location>
        <begin position="173"/>
        <end position="205"/>
    </location>
</feature>
<sequence length="390" mass="42796">MATIQPTRIGTAYTRSGSTDGLDICDGVPLLPQIGALQAGTSFSYRDPVRILAVSPKRILLWRLSGNVGYQLVAGVCGPAYAATFMVEGETRGRDVNLRVSQDEAAAGVFAGIRVDFPGKFQVDAGSPRWTYKKGFYLKWSTAFRKTFTPSIDVLGLLIKIIRKLMQEMSKNSDIKEGEELEGEPRENKEEEKKPEPKPKPSVRVKSWGMFDKTDNTFNSNKGTVSPEPTLTLIVDLVPLWPELVAVDKGLKALWGGLSLGPKFHFIVPVHIRFKRVQLDEAEVRSLEYKDGGLTGTLDQAVDTVTRLQVDMDHNPALTFGTSFYLSLSVCKVFSFDPESPMLRLDRILGVEVSGGHYCNGFVNEVGVETSPAEPLVPCADASIAVILDP</sequence>
<dbReference type="Proteomes" id="UP000294980">
    <property type="component" value="Unassembled WGS sequence"/>
</dbReference>